<name>A0ABR3MUN7_9TELE</name>
<comment type="caution">
    <text evidence="2">The sequence shown here is derived from an EMBL/GenBank/DDBJ whole genome shotgun (WGS) entry which is preliminary data.</text>
</comment>
<feature type="compositionally biased region" description="Basic and acidic residues" evidence="1">
    <location>
        <begin position="44"/>
        <end position="58"/>
    </location>
</feature>
<evidence type="ECO:0000256" key="1">
    <source>
        <dbReference type="SAM" id="MobiDB-lite"/>
    </source>
</evidence>
<sequence length="77" mass="8278">MSVSPTPGNSATETLGFRRRGIRFVRLLRTAGMSSNCSALSQTRDTEAPPGNERRRVDVPTSVTGDPKTQIETSSPS</sequence>
<dbReference type="EMBL" id="JAYMGO010000009">
    <property type="protein sequence ID" value="KAL1268347.1"/>
    <property type="molecule type" value="Genomic_DNA"/>
</dbReference>
<evidence type="ECO:0000313" key="3">
    <source>
        <dbReference type="Proteomes" id="UP001558613"/>
    </source>
</evidence>
<organism evidence="2 3">
    <name type="scientific">Cirrhinus molitorella</name>
    <name type="common">mud carp</name>
    <dbReference type="NCBI Taxonomy" id="172907"/>
    <lineage>
        <taxon>Eukaryota</taxon>
        <taxon>Metazoa</taxon>
        <taxon>Chordata</taxon>
        <taxon>Craniata</taxon>
        <taxon>Vertebrata</taxon>
        <taxon>Euteleostomi</taxon>
        <taxon>Actinopterygii</taxon>
        <taxon>Neopterygii</taxon>
        <taxon>Teleostei</taxon>
        <taxon>Ostariophysi</taxon>
        <taxon>Cypriniformes</taxon>
        <taxon>Cyprinidae</taxon>
        <taxon>Labeoninae</taxon>
        <taxon>Labeonini</taxon>
        <taxon>Cirrhinus</taxon>
    </lineage>
</organism>
<dbReference type="Proteomes" id="UP001558613">
    <property type="component" value="Unassembled WGS sequence"/>
</dbReference>
<keyword evidence="3" id="KW-1185">Reference proteome</keyword>
<proteinExistence type="predicted"/>
<feature type="region of interest" description="Disordered" evidence="1">
    <location>
        <begin position="35"/>
        <end position="77"/>
    </location>
</feature>
<protein>
    <submittedName>
        <fullName evidence="2">Uncharacterized protein</fullName>
    </submittedName>
</protein>
<reference evidence="2 3" key="1">
    <citation type="submission" date="2023-09" db="EMBL/GenBank/DDBJ databases">
        <authorList>
            <person name="Wang M."/>
        </authorList>
    </citation>
    <scope>NUCLEOTIDE SEQUENCE [LARGE SCALE GENOMIC DNA]</scope>
    <source>
        <strain evidence="2">GT-2023</strain>
        <tissue evidence="2">Liver</tissue>
    </source>
</reference>
<accession>A0ABR3MUN7</accession>
<evidence type="ECO:0000313" key="2">
    <source>
        <dbReference type="EMBL" id="KAL1268347.1"/>
    </source>
</evidence>
<gene>
    <name evidence="2" type="ORF">QQF64_033710</name>
</gene>